<keyword evidence="5" id="KW-0378">Hydrolase</keyword>
<evidence type="ECO:0000313" key="5">
    <source>
        <dbReference type="EMBL" id="RZI47010.1"/>
    </source>
</evidence>
<dbReference type="InterPro" id="IPR006439">
    <property type="entry name" value="HAD-SF_hydro_IA"/>
</dbReference>
<dbReference type="InterPro" id="IPR036412">
    <property type="entry name" value="HAD-like_sf"/>
</dbReference>
<dbReference type="Gene3D" id="1.10.150.730">
    <property type="match status" value="1"/>
</dbReference>
<reference evidence="5 6" key="1">
    <citation type="submission" date="2018-10" db="EMBL/GenBank/DDBJ databases">
        <title>An updated phylogeny of the Alphaproteobacteria reveals that the parasitic Rickettsiales and Holosporales have independent origins.</title>
        <authorList>
            <person name="Munoz-Gomez S.A."/>
            <person name="Hess S."/>
            <person name="Burger G."/>
            <person name="Lang B.F."/>
            <person name="Susko E."/>
            <person name="Slamovits C.H."/>
            <person name="Roger A.J."/>
        </authorList>
    </citation>
    <scope>NUCLEOTIDE SEQUENCE [LARGE SCALE GENOMIC DNA]</scope>
    <source>
        <strain evidence="5">HOLO01</strain>
    </source>
</reference>
<dbReference type="Pfam" id="PF13419">
    <property type="entry name" value="HAD_2"/>
    <property type="match status" value="1"/>
</dbReference>
<dbReference type="OrthoDB" id="9782449at2"/>
<protein>
    <recommendedName>
        <fullName evidence="4">phosphoglycolate phosphatase</fullName>
        <ecNumber evidence="4">3.1.3.18</ecNumber>
    </recommendedName>
</protein>
<dbReference type="RefSeq" id="WP_130153123.1">
    <property type="nucleotide sequence ID" value="NZ_SCFB01000001.1"/>
</dbReference>
<keyword evidence="6" id="KW-1185">Reference proteome</keyword>
<dbReference type="InterPro" id="IPR050155">
    <property type="entry name" value="HAD-like_hydrolase_sf"/>
</dbReference>
<organism evidence="5 6">
    <name type="scientific">Candidatus Finniella inopinata</name>
    <dbReference type="NCBI Taxonomy" id="1696036"/>
    <lineage>
        <taxon>Bacteria</taxon>
        <taxon>Pseudomonadati</taxon>
        <taxon>Pseudomonadota</taxon>
        <taxon>Alphaproteobacteria</taxon>
        <taxon>Holosporales</taxon>
        <taxon>Candidatus Paracaedibacteraceae</taxon>
        <taxon>Candidatus Finniella</taxon>
    </lineage>
</organism>
<evidence type="ECO:0000256" key="3">
    <source>
        <dbReference type="ARBA" id="ARBA00006171"/>
    </source>
</evidence>
<dbReference type="PANTHER" id="PTHR43434">
    <property type="entry name" value="PHOSPHOGLYCOLATE PHOSPHATASE"/>
    <property type="match status" value="1"/>
</dbReference>
<dbReference type="GO" id="GO:0006281">
    <property type="term" value="P:DNA repair"/>
    <property type="evidence" value="ECO:0007669"/>
    <property type="project" value="TreeGrafter"/>
</dbReference>
<proteinExistence type="inferred from homology"/>
<dbReference type="AlphaFoldDB" id="A0A4Q7DKT7"/>
<dbReference type="SFLD" id="SFLDG01129">
    <property type="entry name" value="C1.5:_HAD__Beta-PGM__Phosphata"/>
    <property type="match status" value="1"/>
</dbReference>
<dbReference type="EMBL" id="SCFB01000001">
    <property type="protein sequence ID" value="RZI47010.1"/>
    <property type="molecule type" value="Genomic_DNA"/>
</dbReference>
<evidence type="ECO:0000256" key="1">
    <source>
        <dbReference type="ARBA" id="ARBA00000830"/>
    </source>
</evidence>
<dbReference type="NCBIfam" id="TIGR01549">
    <property type="entry name" value="HAD-SF-IA-v1"/>
    <property type="match status" value="1"/>
</dbReference>
<dbReference type="PANTHER" id="PTHR43434:SF1">
    <property type="entry name" value="PHOSPHOGLYCOLATE PHOSPHATASE"/>
    <property type="match status" value="1"/>
</dbReference>
<evidence type="ECO:0000313" key="6">
    <source>
        <dbReference type="Proteomes" id="UP000293550"/>
    </source>
</evidence>
<comment type="catalytic activity">
    <reaction evidence="1">
        <text>2-phosphoglycolate + H2O = glycolate + phosphate</text>
        <dbReference type="Rhea" id="RHEA:14369"/>
        <dbReference type="ChEBI" id="CHEBI:15377"/>
        <dbReference type="ChEBI" id="CHEBI:29805"/>
        <dbReference type="ChEBI" id="CHEBI:43474"/>
        <dbReference type="ChEBI" id="CHEBI:58033"/>
        <dbReference type="EC" id="3.1.3.18"/>
    </reaction>
</comment>
<dbReference type="InterPro" id="IPR023214">
    <property type="entry name" value="HAD_sf"/>
</dbReference>
<dbReference type="Proteomes" id="UP000293550">
    <property type="component" value="Unassembled WGS sequence"/>
</dbReference>
<comment type="pathway">
    <text evidence="2">Organic acid metabolism; glycolate biosynthesis; glycolate from 2-phosphoglycolate: step 1/1.</text>
</comment>
<dbReference type="EC" id="3.1.3.18" evidence="4"/>
<dbReference type="GO" id="GO:0008967">
    <property type="term" value="F:phosphoglycolate phosphatase activity"/>
    <property type="evidence" value="ECO:0007669"/>
    <property type="project" value="UniProtKB-EC"/>
</dbReference>
<gene>
    <name evidence="5" type="ORF">EQU50_00015</name>
</gene>
<dbReference type="SUPFAM" id="SSF56784">
    <property type="entry name" value="HAD-like"/>
    <property type="match status" value="1"/>
</dbReference>
<sequence>MKKPHAILFDWDNTLVNTWEVLHQAVNETLDHYNHPAWELEEFKKYSHGTTIDLLPSIFKDKWSEAAPFYYQRVEKLHLEKLQVLPHAKKLLEFLFEQNIPMALISNKRSDFLKKEVAHLGWDSFFEVVIGAGDAARDKPHPDPILLAFEKMQTQPSLNHWYVGDTTIDWQAGQDSGCQPIALWTDPSLLEMKPSFYLPYLKDCLDFQATVANFLSLPIEKNIA</sequence>
<accession>A0A4Q7DKT7</accession>
<name>A0A4Q7DKT7_9PROT</name>
<comment type="similarity">
    <text evidence="3">Belongs to the HAD-like hydrolase superfamily. CbbY/CbbZ/Gph/YieH family.</text>
</comment>
<comment type="caution">
    <text evidence="5">The sequence shown here is derived from an EMBL/GenBank/DDBJ whole genome shotgun (WGS) entry which is preliminary data.</text>
</comment>
<dbReference type="SFLD" id="SFLDS00003">
    <property type="entry name" value="Haloacid_Dehalogenase"/>
    <property type="match status" value="1"/>
</dbReference>
<dbReference type="Gene3D" id="3.40.50.1000">
    <property type="entry name" value="HAD superfamily/HAD-like"/>
    <property type="match status" value="1"/>
</dbReference>
<evidence type="ECO:0000256" key="2">
    <source>
        <dbReference type="ARBA" id="ARBA00004818"/>
    </source>
</evidence>
<dbReference type="InterPro" id="IPR041492">
    <property type="entry name" value="HAD_2"/>
</dbReference>
<evidence type="ECO:0000256" key="4">
    <source>
        <dbReference type="ARBA" id="ARBA00013078"/>
    </source>
</evidence>
<dbReference type="GO" id="GO:0005829">
    <property type="term" value="C:cytosol"/>
    <property type="evidence" value="ECO:0007669"/>
    <property type="project" value="TreeGrafter"/>
</dbReference>